<organism evidence="1 2">
    <name type="scientific">Thalassolituus marinus</name>
    <dbReference type="NCBI Taxonomy" id="671053"/>
    <lineage>
        <taxon>Bacteria</taxon>
        <taxon>Pseudomonadati</taxon>
        <taxon>Pseudomonadota</taxon>
        <taxon>Gammaproteobacteria</taxon>
        <taxon>Oceanospirillales</taxon>
        <taxon>Oceanospirillaceae</taxon>
        <taxon>Thalassolituus</taxon>
    </lineage>
</organism>
<dbReference type="RefSeq" id="WP_225673986.1">
    <property type="nucleotide sequence ID" value="NZ_JAEDAH010000043.1"/>
</dbReference>
<dbReference type="Pfam" id="PF08859">
    <property type="entry name" value="DGC"/>
    <property type="match status" value="1"/>
</dbReference>
<sequence length="125" mass="13525">MAKNTLPLVYSCSGCSQVAQLANRIAVRLDRSGQAEMSCIAGVGGNVKPLLRKARQAESIIAIDGCPLACVRHCLEKAGITRFNHVLLSDLGLKKHADEEYSDVTEQQVIAGLLLNRPEYQSSTE</sequence>
<evidence type="ECO:0000313" key="1">
    <source>
        <dbReference type="EMBL" id="MCA6063715.1"/>
    </source>
</evidence>
<reference evidence="1 2" key="1">
    <citation type="submission" date="2020-12" db="EMBL/GenBank/DDBJ databases">
        <title>Novel Thalassolituus-related marine hydrocarbonoclastic bacteria mediated algae-derived hydrocarbons mineralization in twilight zone of the northern South China Sea.</title>
        <authorList>
            <person name="Dong C."/>
        </authorList>
    </citation>
    <scope>NUCLEOTIDE SEQUENCE [LARGE SCALE GENOMIC DNA]</scope>
    <source>
        <strain evidence="1 2">IMCC1826</strain>
    </source>
</reference>
<name>A0ABS7ZPV8_9GAMM</name>
<dbReference type="Proteomes" id="UP000714380">
    <property type="component" value="Unassembled WGS sequence"/>
</dbReference>
<dbReference type="PIRSF" id="PIRSF037181">
    <property type="entry name" value="DGC"/>
    <property type="match status" value="1"/>
</dbReference>
<keyword evidence="2" id="KW-1185">Reference proteome</keyword>
<dbReference type="EMBL" id="JAEDAH010000043">
    <property type="protein sequence ID" value="MCA6063715.1"/>
    <property type="molecule type" value="Genomic_DNA"/>
</dbReference>
<dbReference type="InterPro" id="IPR014958">
    <property type="entry name" value="DGC"/>
</dbReference>
<comment type="caution">
    <text evidence="1">The sequence shown here is derived from an EMBL/GenBank/DDBJ whole genome shotgun (WGS) entry which is preliminary data.</text>
</comment>
<gene>
    <name evidence="1" type="ORF">I9W95_08850</name>
</gene>
<evidence type="ECO:0000313" key="2">
    <source>
        <dbReference type="Proteomes" id="UP000714380"/>
    </source>
</evidence>
<protein>
    <submittedName>
        <fullName evidence="1">Zinc-binding protein</fullName>
    </submittedName>
</protein>
<proteinExistence type="predicted"/>
<accession>A0ABS7ZPV8</accession>